<dbReference type="AlphaFoldDB" id="A0A5C5X560"/>
<dbReference type="InterPro" id="IPR004437">
    <property type="entry name" value="ParB/RepB/Spo0J"/>
</dbReference>
<dbReference type="EMBL" id="SIHI01000001">
    <property type="protein sequence ID" value="TWT58050.1"/>
    <property type="molecule type" value="Genomic_DNA"/>
</dbReference>
<dbReference type="InterPro" id="IPR057240">
    <property type="entry name" value="ParB_dimer_C"/>
</dbReference>
<evidence type="ECO:0000256" key="4">
    <source>
        <dbReference type="SAM" id="MobiDB-lite"/>
    </source>
</evidence>
<dbReference type="GO" id="GO:0003677">
    <property type="term" value="F:DNA binding"/>
    <property type="evidence" value="ECO:0007669"/>
    <property type="project" value="UniProtKB-KW"/>
</dbReference>
<evidence type="ECO:0000256" key="3">
    <source>
        <dbReference type="ARBA" id="ARBA00023125"/>
    </source>
</evidence>
<dbReference type="Pfam" id="PF02195">
    <property type="entry name" value="ParB_N"/>
    <property type="match status" value="1"/>
</dbReference>
<dbReference type="FunFam" id="3.90.1530.30:FF:000001">
    <property type="entry name" value="Chromosome partitioning protein ParB"/>
    <property type="match status" value="1"/>
</dbReference>
<dbReference type="Pfam" id="PF23552">
    <property type="entry name" value="ParB_C"/>
    <property type="match status" value="1"/>
</dbReference>
<dbReference type="FunFam" id="1.10.10.2830:FF:000001">
    <property type="entry name" value="Chromosome partitioning protein ParB"/>
    <property type="match status" value="1"/>
</dbReference>
<dbReference type="NCBIfam" id="TIGR00180">
    <property type="entry name" value="parB_part"/>
    <property type="match status" value="1"/>
</dbReference>
<evidence type="ECO:0000259" key="5">
    <source>
        <dbReference type="SMART" id="SM00470"/>
    </source>
</evidence>
<organism evidence="6 7">
    <name type="scientific">Thalassoglobus neptunius</name>
    <dbReference type="NCBI Taxonomy" id="1938619"/>
    <lineage>
        <taxon>Bacteria</taxon>
        <taxon>Pseudomonadati</taxon>
        <taxon>Planctomycetota</taxon>
        <taxon>Planctomycetia</taxon>
        <taxon>Planctomycetales</taxon>
        <taxon>Planctomycetaceae</taxon>
        <taxon>Thalassoglobus</taxon>
    </lineage>
</organism>
<dbReference type="RefSeq" id="WP_146508171.1">
    <property type="nucleotide sequence ID" value="NZ_SIHI01000001.1"/>
</dbReference>
<dbReference type="Gene3D" id="3.90.1530.30">
    <property type="match status" value="1"/>
</dbReference>
<comment type="caution">
    <text evidence="6">The sequence shown here is derived from an EMBL/GenBank/DDBJ whole genome shotgun (WGS) entry which is preliminary data.</text>
</comment>
<dbReference type="SMART" id="SM00470">
    <property type="entry name" value="ParB"/>
    <property type="match status" value="1"/>
</dbReference>
<feature type="compositionally biased region" description="Low complexity" evidence="4">
    <location>
        <begin position="9"/>
        <end position="25"/>
    </location>
</feature>
<feature type="compositionally biased region" description="Polar residues" evidence="4">
    <location>
        <begin position="239"/>
        <end position="249"/>
    </location>
</feature>
<keyword evidence="2" id="KW-0159">Chromosome partition</keyword>
<accession>A0A5C5X560</accession>
<gene>
    <name evidence="6" type="primary">parB</name>
    <name evidence="6" type="ORF">KOR42_14190</name>
</gene>
<dbReference type="InterPro" id="IPR036086">
    <property type="entry name" value="ParB/Sulfiredoxin_sf"/>
</dbReference>
<dbReference type="SUPFAM" id="SSF110849">
    <property type="entry name" value="ParB/Sulfiredoxin"/>
    <property type="match status" value="1"/>
</dbReference>
<keyword evidence="3" id="KW-0238">DNA-binding</keyword>
<dbReference type="InterPro" id="IPR050336">
    <property type="entry name" value="Chromosome_partition/occlusion"/>
</dbReference>
<dbReference type="OrthoDB" id="9802051at2"/>
<evidence type="ECO:0000256" key="1">
    <source>
        <dbReference type="ARBA" id="ARBA00006295"/>
    </source>
</evidence>
<dbReference type="InterPro" id="IPR041468">
    <property type="entry name" value="HTH_ParB/Spo0J"/>
</dbReference>
<dbReference type="PANTHER" id="PTHR33375">
    <property type="entry name" value="CHROMOSOME-PARTITIONING PROTEIN PARB-RELATED"/>
    <property type="match status" value="1"/>
</dbReference>
<dbReference type="Gene3D" id="1.10.10.2830">
    <property type="match status" value="1"/>
</dbReference>
<dbReference type="GO" id="GO:0005694">
    <property type="term" value="C:chromosome"/>
    <property type="evidence" value="ECO:0007669"/>
    <property type="project" value="TreeGrafter"/>
</dbReference>
<reference evidence="6 7" key="1">
    <citation type="submission" date="2019-02" db="EMBL/GenBank/DDBJ databases">
        <title>Deep-cultivation of Planctomycetes and their phenomic and genomic characterization uncovers novel biology.</title>
        <authorList>
            <person name="Wiegand S."/>
            <person name="Jogler M."/>
            <person name="Boedeker C."/>
            <person name="Pinto D."/>
            <person name="Vollmers J."/>
            <person name="Rivas-Marin E."/>
            <person name="Kohn T."/>
            <person name="Peeters S.H."/>
            <person name="Heuer A."/>
            <person name="Rast P."/>
            <person name="Oberbeckmann S."/>
            <person name="Bunk B."/>
            <person name="Jeske O."/>
            <person name="Meyerdierks A."/>
            <person name="Storesund J.E."/>
            <person name="Kallscheuer N."/>
            <person name="Luecker S."/>
            <person name="Lage O.M."/>
            <person name="Pohl T."/>
            <person name="Merkel B.J."/>
            <person name="Hornburger P."/>
            <person name="Mueller R.-W."/>
            <person name="Bruemmer F."/>
            <person name="Labrenz M."/>
            <person name="Spormann A.M."/>
            <person name="Op Den Camp H."/>
            <person name="Overmann J."/>
            <person name="Amann R."/>
            <person name="Jetten M.S.M."/>
            <person name="Mascher T."/>
            <person name="Medema M.H."/>
            <person name="Devos D.P."/>
            <person name="Kaster A.-K."/>
            <person name="Ovreas L."/>
            <person name="Rohde M."/>
            <person name="Galperin M.Y."/>
            <person name="Jogler C."/>
        </authorList>
    </citation>
    <scope>NUCLEOTIDE SEQUENCE [LARGE SCALE GENOMIC DNA]</scope>
    <source>
        <strain evidence="6 7">KOR42</strain>
    </source>
</reference>
<dbReference type="GO" id="GO:0045881">
    <property type="term" value="P:positive regulation of sporulation resulting in formation of a cellular spore"/>
    <property type="evidence" value="ECO:0007669"/>
    <property type="project" value="TreeGrafter"/>
</dbReference>
<proteinExistence type="inferred from homology"/>
<protein>
    <submittedName>
        <fullName evidence="6">Putative chromosome-partitioning protein ParB</fullName>
    </submittedName>
</protein>
<feature type="domain" description="ParB-like N-terminal" evidence="5">
    <location>
        <begin position="42"/>
        <end position="131"/>
    </location>
</feature>
<dbReference type="CDD" id="cd16393">
    <property type="entry name" value="SPO0J_N"/>
    <property type="match status" value="1"/>
</dbReference>
<dbReference type="Pfam" id="PF17762">
    <property type="entry name" value="HTH_ParB"/>
    <property type="match status" value="1"/>
</dbReference>
<comment type="similarity">
    <text evidence="1">Belongs to the ParB family.</text>
</comment>
<keyword evidence="7" id="KW-1185">Reference proteome</keyword>
<sequence length="315" mass="34994">MSEHQQPQGNRRLGRGLSALLGNNAPSGVEQAEGEQLAGELTQVSIDRVVRNPFQPRKQFDQESLGELASSIKEHGVIQPVIVREFEGSYQLIAGERRWQAAKRAGLTQIPCRVLDVIDKTACEFALEENLKRKDLNDLEKAQAFRDYLDQFECTIEELAKQLSMSRSAISNMLRLLELPDPVKNALHSERITAGHARALLSLDEPQQLELCGRIQSEKLSVRNTEAAVKEALKKPASEVSQPESSDGEQATIPISKGDAERTNHMTSLESRLRDLLGVKVSIKLSGKDSGTIQIPFSSTQEFERLLKTMRRSAA</sequence>
<evidence type="ECO:0000313" key="7">
    <source>
        <dbReference type="Proteomes" id="UP000317243"/>
    </source>
</evidence>
<feature type="region of interest" description="Disordered" evidence="4">
    <location>
        <begin position="1"/>
        <end position="36"/>
    </location>
</feature>
<feature type="region of interest" description="Disordered" evidence="4">
    <location>
        <begin position="233"/>
        <end position="264"/>
    </location>
</feature>
<dbReference type="PANTHER" id="PTHR33375:SF1">
    <property type="entry name" value="CHROMOSOME-PARTITIONING PROTEIN PARB-RELATED"/>
    <property type="match status" value="1"/>
</dbReference>
<name>A0A5C5X560_9PLAN</name>
<dbReference type="GO" id="GO:0007059">
    <property type="term" value="P:chromosome segregation"/>
    <property type="evidence" value="ECO:0007669"/>
    <property type="project" value="UniProtKB-KW"/>
</dbReference>
<dbReference type="Proteomes" id="UP000317243">
    <property type="component" value="Unassembled WGS sequence"/>
</dbReference>
<dbReference type="InterPro" id="IPR003115">
    <property type="entry name" value="ParB_N"/>
</dbReference>
<evidence type="ECO:0000256" key="2">
    <source>
        <dbReference type="ARBA" id="ARBA00022829"/>
    </source>
</evidence>
<evidence type="ECO:0000313" key="6">
    <source>
        <dbReference type="EMBL" id="TWT58050.1"/>
    </source>
</evidence>